<dbReference type="Proteomes" id="UP000485058">
    <property type="component" value="Unassembled WGS sequence"/>
</dbReference>
<sequence length="64" mass="6563">MACDLLGQLLHVVGVEQDAILAQVGGDGCGVDIYGNAKVFNAGQRGPLEGHTPMKSIAGTAKLR</sequence>
<gene>
    <name evidence="1" type="ORF">HaLaN_18645</name>
</gene>
<protein>
    <submittedName>
        <fullName evidence="1">Uncharacterized protein</fullName>
    </submittedName>
</protein>
<organism evidence="1 2">
    <name type="scientific">Haematococcus lacustris</name>
    <name type="common">Green alga</name>
    <name type="synonym">Haematococcus pluvialis</name>
    <dbReference type="NCBI Taxonomy" id="44745"/>
    <lineage>
        <taxon>Eukaryota</taxon>
        <taxon>Viridiplantae</taxon>
        <taxon>Chlorophyta</taxon>
        <taxon>core chlorophytes</taxon>
        <taxon>Chlorophyceae</taxon>
        <taxon>CS clade</taxon>
        <taxon>Chlamydomonadales</taxon>
        <taxon>Haematococcaceae</taxon>
        <taxon>Haematococcus</taxon>
    </lineage>
</organism>
<evidence type="ECO:0000313" key="1">
    <source>
        <dbReference type="EMBL" id="GFH21356.1"/>
    </source>
</evidence>
<reference evidence="1 2" key="1">
    <citation type="submission" date="2020-02" db="EMBL/GenBank/DDBJ databases">
        <title>Draft genome sequence of Haematococcus lacustris strain NIES-144.</title>
        <authorList>
            <person name="Morimoto D."/>
            <person name="Nakagawa S."/>
            <person name="Yoshida T."/>
            <person name="Sawayama S."/>
        </authorList>
    </citation>
    <scope>NUCLEOTIDE SEQUENCE [LARGE SCALE GENOMIC DNA]</scope>
    <source>
        <strain evidence="1 2">NIES-144</strain>
    </source>
</reference>
<keyword evidence="2" id="KW-1185">Reference proteome</keyword>
<name>A0A699ZRH0_HAELA</name>
<proteinExistence type="predicted"/>
<dbReference type="AlphaFoldDB" id="A0A699ZRH0"/>
<evidence type="ECO:0000313" key="2">
    <source>
        <dbReference type="Proteomes" id="UP000485058"/>
    </source>
</evidence>
<accession>A0A699ZRH0</accession>
<dbReference type="EMBL" id="BLLF01001812">
    <property type="protein sequence ID" value="GFH21356.1"/>
    <property type="molecule type" value="Genomic_DNA"/>
</dbReference>
<comment type="caution">
    <text evidence="1">The sequence shown here is derived from an EMBL/GenBank/DDBJ whole genome shotgun (WGS) entry which is preliminary data.</text>
</comment>